<dbReference type="GO" id="GO:0008843">
    <property type="term" value="F:endochitinase activity"/>
    <property type="evidence" value="ECO:0007669"/>
    <property type="project" value="UniProtKB-EC"/>
</dbReference>
<dbReference type="EMBL" id="ML977159">
    <property type="protein sequence ID" value="KAF1985932.1"/>
    <property type="molecule type" value="Genomic_DNA"/>
</dbReference>
<dbReference type="CDD" id="cd00035">
    <property type="entry name" value="ChtBD1"/>
    <property type="match status" value="1"/>
</dbReference>
<dbReference type="SMART" id="SM00270">
    <property type="entry name" value="ChtBD1"/>
    <property type="match status" value="1"/>
</dbReference>
<feature type="disulfide bond" evidence="4">
    <location>
        <begin position="81"/>
        <end position="95"/>
    </location>
</feature>
<dbReference type="InterPro" id="IPR001223">
    <property type="entry name" value="Glyco_hydro18_cat"/>
</dbReference>
<feature type="region of interest" description="Disordered" evidence="5">
    <location>
        <begin position="1"/>
        <end position="20"/>
    </location>
</feature>
<keyword evidence="3 4" id="KW-0147">Chitin-binding</keyword>
<dbReference type="Proteomes" id="UP000800041">
    <property type="component" value="Unassembled WGS sequence"/>
</dbReference>
<evidence type="ECO:0000313" key="8">
    <source>
        <dbReference type="EMBL" id="KAF1985932.1"/>
    </source>
</evidence>
<evidence type="ECO:0000259" key="7">
    <source>
        <dbReference type="PROSITE" id="PS51910"/>
    </source>
</evidence>
<dbReference type="Gene3D" id="3.10.50.10">
    <property type="match status" value="1"/>
</dbReference>
<dbReference type="PANTHER" id="PTHR11177">
    <property type="entry name" value="CHITINASE"/>
    <property type="match status" value="1"/>
</dbReference>
<dbReference type="PROSITE" id="PS50941">
    <property type="entry name" value="CHIT_BIND_I_2"/>
    <property type="match status" value="1"/>
</dbReference>
<dbReference type="SMART" id="SM00636">
    <property type="entry name" value="Glyco_18"/>
    <property type="match status" value="1"/>
</dbReference>
<dbReference type="SUPFAM" id="SSF54556">
    <property type="entry name" value="Chitinase insertion domain"/>
    <property type="match status" value="1"/>
</dbReference>
<dbReference type="InterPro" id="IPR036861">
    <property type="entry name" value="Endochitinase-like_sf"/>
</dbReference>
<dbReference type="SUPFAM" id="SSF57016">
    <property type="entry name" value="Plant lectins/antimicrobial peptides"/>
    <property type="match status" value="1"/>
</dbReference>
<sequence>MTGNYSDGNRIIGDDERGPDGPIQCTPTEACIDGSCCNKDGKCGYRSVHCAPDICISNCDAKAMCGVDSKDGNKKCGLNLCCSYYGWCGVDQIHCGDKDEEGFDTPCQDGFGGCQVKPSPSCGAGSGTASNGRKIGYWQSWNVRQRACNRIMPDQIVTDGFTHLYFAFASIDPNTYNIRTYHSDDERLFPLFTALKTDKMQTWIAIGGFDFSDPGPTHTTWSDMCSTQDSRAAFITSLVQFMDKWGFQGIDLDWEYPASDVRGGREEDTQNLVSLVKEMREAFGTTYGISSILAPDYWYLRGFDPKGMEPYVDWFGFMAYDLHGAWDVNVKALGAQIRPQTDARDIDKGLVPLWFDELDPAKVNFGLAYYGRGYTAEKTDCLYFGCPFTGPSNKAPCTNFDGVMSNREMQAVIDSTGIRPELIADAMVQQIAWDDQWIGYDDPGTIAMKMGLANDRCMGGTMVWSVDFDSG</sequence>
<proteinExistence type="inferred from homology"/>
<dbReference type="SUPFAM" id="SSF51445">
    <property type="entry name" value="(Trans)glycosidases"/>
    <property type="match status" value="1"/>
</dbReference>
<dbReference type="PROSITE" id="PS51910">
    <property type="entry name" value="GH18_2"/>
    <property type="match status" value="1"/>
</dbReference>
<keyword evidence="8" id="KW-0378">Hydrolase</keyword>
<gene>
    <name evidence="8" type="ORF">K402DRAFT_333567</name>
</gene>
<organism evidence="8 9">
    <name type="scientific">Aulographum hederae CBS 113979</name>
    <dbReference type="NCBI Taxonomy" id="1176131"/>
    <lineage>
        <taxon>Eukaryota</taxon>
        <taxon>Fungi</taxon>
        <taxon>Dikarya</taxon>
        <taxon>Ascomycota</taxon>
        <taxon>Pezizomycotina</taxon>
        <taxon>Dothideomycetes</taxon>
        <taxon>Pleosporomycetidae</taxon>
        <taxon>Aulographales</taxon>
        <taxon>Aulographaceae</taxon>
    </lineage>
</organism>
<evidence type="ECO:0000256" key="4">
    <source>
        <dbReference type="PROSITE-ProRule" id="PRU00261"/>
    </source>
</evidence>
<evidence type="ECO:0000256" key="1">
    <source>
        <dbReference type="ARBA" id="ARBA00008682"/>
    </source>
</evidence>
<feature type="domain" description="GH18" evidence="7">
    <location>
        <begin position="132"/>
        <end position="471"/>
    </location>
</feature>
<dbReference type="PANTHER" id="PTHR11177:SF333">
    <property type="entry name" value="CHITINASE"/>
    <property type="match status" value="1"/>
</dbReference>
<dbReference type="InterPro" id="IPR011583">
    <property type="entry name" value="Chitinase_II/V-like_cat"/>
</dbReference>
<dbReference type="InterPro" id="IPR050314">
    <property type="entry name" value="Glycosyl_Hydrlase_18"/>
</dbReference>
<dbReference type="OrthoDB" id="73875at2759"/>
<feature type="domain" description="Chitin-binding type-1" evidence="6">
    <location>
        <begin position="62"/>
        <end position="124"/>
    </location>
</feature>
<evidence type="ECO:0000313" key="9">
    <source>
        <dbReference type="Proteomes" id="UP000800041"/>
    </source>
</evidence>
<dbReference type="InterPro" id="IPR029070">
    <property type="entry name" value="Chitinase_insertion_sf"/>
</dbReference>
<comment type="similarity">
    <text evidence="1">Belongs to the glycosyl hydrolase 18 family. Chitinase class V subfamily.</text>
</comment>
<evidence type="ECO:0000256" key="3">
    <source>
        <dbReference type="ARBA" id="ARBA00022669"/>
    </source>
</evidence>
<keyword evidence="9" id="KW-1185">Reference proteome</keyword>
<dbReference type="AlphaFoldDB" id="A0A6G1GYP8"/>
<comment type="caution">
    <text evidence="4">Lacks conserved residue(s) required for the propagation of feature annotation.</text>
</comment>
<dbReference type="Gene3D" id="3.30.60.10">
    <property type="entry name" value="Endochitinase-like"/>
    <property type="match status" value="1"/>
</dbReference>
<dbReference type="InterPro" id="IPR017853">
    <property type="entry name" value="GH"/>
</dbReference>
<evidence type="ECO:0000256" key="2">
    <source>
        <dbReference type="ARBA" id="ARBA00012729"/>
    </source>
</evidence>
<keyword evidence="4" id="KW-1015">Disulfide bond</keyword>
<dbReference type="EC" id="3.2.1.14" evidence="2"/>
<dbReference type="GO" id="GO:0005975">
    <property type="term" value="P:carbohydrate metabolic process"/>
    <property type="evidence" value="ECO:0007669"/>
    <property type="project" value="InterPro"/>
</dbReference>
<dbReference type="GO" id="GO:0008061">
    <property type="term" value="F:chitin binding"/>
    <property type="evidence" value="ECO:0007669"/>
    <property type="project" value="UniProtKB-UniRule"/>
</dbReference>
<protein>
    <recommendedName>
        <fullName evidence="2">chitinase</fullName>
        <ecNumber evidence="2">3.2.1.14</ecNumber>
    </recommendedName>
</protein>
<feature type="disulfide bond" evidence="4">
    <location>
        <begin position="76"/>
        <end position="88"/>
    </location>
</feature>
<name>A0A6G1GYP8_9PEZI</name>
<evidence type="ECO:0000256" key="5">
    <source>
        <dbReference type="SAM" id="MobiDB-lite"/>
    </source>
</evidence>
<evidence type="ECO:0000259" key="6">
    <source>
        <dbReference type="PROSITE" id="PS50941"/>
    </source>
</evidence>
<dbReference type="InterPro" id="IPR001002">
    <property type="entry name" value="Chitin-bd_1"/>
</dbReference>
<accession>A0A6G1GYP8</accession>
<dbReference type="Pfam" id="PF00704">
    <property type="entry name" value="Glyco_hydro_18"/>
    <property type="match status" value="1"/>
</dbReference>
<reference evidence="8" key="1">
    <citation type="journal article" date="2020" name="Stud. Mycol.">
        <title>101 Dothideomycetes genomes: a test case for predicting lifestyles and emergence of pathogens.</title>
        <authorList>
            <person name="Haridas S."/>
            <person name="Albert R."/>
            <person name="Binder M."/>
            <person name="Bloem J."/>
            <person name="Labutti K."/>
            <person name="Salamov A."/>
            <person name="Andreopoulos B."/>
            <person name="Baker S."/>
            <person name="Barry K."/>
            <person name="Bills G."/>
            <person name="Bluhm B."/>
            <person name="Cannon C."/>
            <person name="Castanera R."/>
            <person name="Culley D."/>
            <person name="Daum C."/>
            <person name="Ezra D."/>
            <person name="Gonzalez J."/>
            <person name="Henrissat B."/>
            <person name="Kuo A."/>
            <person name="Liang C."/>
            <person name="Lipzen A."/>
            <person name="Lutzoni F."/>
            <person name="Magnuson J."/>
            <person name="Mondo S."/>
            <person name="Nolan M."/>
            <person name="Ohm R."/>
            <person name="Pangilinan J."/>
            <person name="Park H.-J."/>
            <person name="Ramirez L."/>
            <person name="Alfaro M."/>
            <person name="Sun H."/>
            <person name="Tritt A."/>
            <person name="Yoshinaga Y."/>
            <person name="Zwiers L.-H."/>
            <person name="Turgeon B."/>
            <person name="Goodwin S."/>
            <person name="Spatafora J."/>
            <person name="Crous P."/>
            <person name="Grigoriev I."/>
        </authorList>
    </citation>
    <scope>NUCLEOTIDE SEQUENCE</scope>
    <source>
        <strain evidence="8">CBS 113979</strain>
    </source>
</reference>
<dbReference type="Gene3D" id="3.20.20.80">
    <property type="entry name" value="Glycosidases"/>
    <property type="match status" value="1"/>
</dbReference>
<feature type="non-terminal residue" evidence="8">
    <location>
        <position position="471"/>
    </location>
</feature>